<accession>A0A0E9P9R9</accession>
<sequence length="28" mass="3317">MVNHIKISCLRVKKCTYKMWFAFSVGLL</sequence>
<evidence type="ECO:0000313" key="1">
    <source>
        <dbReference type="EMBL" id="JAH00608.1"/>
    </source>
</evidence>
<name>A0A0E9P9R9_ANGAN</name>
<proteinExistence type="predicted"/>
<dbReference type="EMBL" id="GBXM01107969">
    <property type="protein sequence ID" value="JAH00608.1"/>
    <property type="molecule type" value="Transcribed_RNA"/>
</dbReference>
<reference evidence="1" key="2">
    <citation type="journal article" date="2015" name="Fish Shellfish Immunol.">
        <title>Early steps in the European eel (Anguilla anguilla)-Vibrio vulnificus interaction in the gills: Role of the RtxA13 toxin.</title>
        <authorList>
            <person name="Callol A."/>
            <person name="Pajuelo D."/>
            <person name="Ebbesson L."/>
            <person name="Teles M."/>
            <person name="MacKenzie S."/>
            <person name="Amaro C."/>
        </authorList>
    </citation>
    <scope>NUCLEOTIDE SEQUENCE</scope>
</reference>
<organism evidence="1">
    <name type="scientific">Anguilla anguilla</name>
    <name type="common">European freshwater eel</name>
    <name type="synonym">Muraena anguilla</name>
    <dbReference type="NCBI Taxonomy" id="7936"/>
    <lineage>
        <taxon>Eukaryota</taxon>
        <taxon>Metazoa</taxon>
        <taxon>Chordata</taxon>
        <taxon>Craniata</taxon>
        <taxon>Vertebrata</taxon>
        <taxon>Euteleostomi</taxon>
        <taxon>Actinopterygii</taxon>
        <taxon>Neopterygii</taxon>
        <taxon>Teleostei</taxon>
        <taxon>Anguilliformes</taxon>
        <taxon>Anguillidae</taxon>
        <taxon>Anguilla</taxon>
    </lineage>
</organism>
<protein>
    <submittedName>
        <fullName evidence="1">Uncharacterized protein</fullName>
    </submittedName>
</protein>
<dbReference type="AlphaFoldDB" id="A0A0E9P9R9"/>
<reference evidence="1" key="1">
    <citation type="submission" date="2014-11" db="EMBL/GenBank/DDBJ databases">
        <authorList>
            <person name="Amaro Gonzalez C."/>
        </authorList>
    </citation>
    <scope>NUCLEOTIDE SEQUENCE</scope>
</reference>